<name>A0A941GXS1_9CHRO</name>
<sequence length="710" mass="76639">MGLERRTFLQQAGLALLTVGVPTKTPWLKRYVETLAQPTNRKLALLVGINEYAFGTKLNGCVTDVELQRELLIDRFGFQSSDILILTEKKATRKDIETAFVHHLSDQAKPDDVVVFHFSGYGTQVKLPVAVNPAQPEYRLVNALLPVDGRGGNDLLEETLMLLGRSLATEKVTMVLDTSYQDTGKVLLGNLRVRSLATTSAEPSPEELVLAAQLGGKLGGKIAPSGMILSAASTGKIATEAAWNGFYAGLFTYALTQYLWEATPSSTVVVSWRRTAEKVEPVMGKQQQPRLTVGENVPNLIYYLLPEKSMGAEGTVVAVEENNTVVLKLVGLPPGVLLNYGINSCFTLVSPAAEPLLLQIRSREGLRAKAKPLGKVNELQVGQVVQEYIRILHRNLGLIIALDAELARIERVDATSAFSSIPVVASVVTAGEQAADCLFARVKDHEEALTGYGLFSVGGVLIANTKGSATEAVKLGVRRLVPQLNTLLAAKLWRLTVNEGSSRLRVTASLELIEPKNISVIQRETKRAGGTLPGSGNLEADKATNVIHNLDEPLPTIKSGSKIQYGLANNSDRPIYVMLLGVNSEGTAIAFYSPSLNQPILRGDTQIIPQPDSSFNWIVDGPVGLTEILLICADAPFTKTTDLLSAYSGPLKTEQEQLLELSLPLELSQALLEDLHATAAVGSEITGSLSDIYALDVNTWATLSFVYQVV</sequence>
<evidence type="ECO:0000313" key="3">
    <source>
        <dbReference type="EMBL" id="MBR8827798.1"/>
    </source>
</evidence>
<dbReference type="PANTHER" id="PTHR48104:SF30">
    <property type="entry name" value="METACASPASE-1"/>
    <property type="match status" value="1"/>
</dbReference>
<dbReference type="Pfam" id="PF14326">
    <property type="entry name" value="DUF4384"/>
    <property type="match status" value="1"/>
</dbReference>
<dbReference type="AlphaFoldDB" id="A0A941GXS1"/>
<dbReference type="InterPro" id="IPR029030">
    <property type="entry name" value="Caspase-like_dom_sf"/>
</dbReference>
<reference evidence="3" key="1">
    <citation type="submission" date="2021-02" db="EMBL/GenBank/DDBJ databases">
        <title>Metagenome analyses of Stigonema ocellatum DSM 106950, Chlorogloea purpurea SAG 13.99 and Gomphosphaeria aponina DSM 107014.</title>
        <authorList>
            <person name="Marter P."/>
            <person name="Huang S."/>
        </authorList>
    </citation>
    <scope>NUCLEOTIDE SEQUENCE</scope>
    <source>
        <strain evidence="3">JP213</strain>
    </source>
</reference>
<dbReference type="InterPro" id="IPR011600">
    <property type="entry name" value="Pept_C14_caspase"/>
</dbReference>
<dbReference type="GO" id="GO:0004197">
    <property type="term" value="F:cysteine-type endopeptidase activity"/>
    <property type="evidence" value="ECO:0007669"/>
    <property type="project" value="InterPro"/>
</dbReference>
<protein>
    <submittedName>
        <fullName evidence="3">Caspase family protein</fullName>
    </submittedName>
</protein>
<accession>A0A941GXS1</accession>
<evidence type="ECO:0000313" key="4">
    <source>
        <dbReference type="Proteomes" id="UP000767446"/>
    </source>
</evidence>
<dbReference type="InterPro" id="IPR050452">
    <property type="entry name" value="Metacaspase"/>
</dbReference>
<organism evidence="3 4">
    <name type="scientific">Gomphosphaeria aponina SAG 52.96 = DSM 107014</name>
    <dbReference type="NCBI Taxonomy" id="1521640"/>
    <lineage>
        <taxon>Bacteria</taxon>
        <taxon>Bacillati</taxon>
        <taxon>Cyanobacteriota</taxon>
        <taxon>Cyanophyceae</taxon>
        <taxon>Oscillatoriophycideae</taxon>
        <taxon>Chroococcales</taxon>
        <taxon>Gomphosphaeriaceae</taxon>
        <taxon>Gomphosphaeria</taxon>
    </lineage>
</organism>
<gene>
    <name evidence="3" type="ORF">DSM107014_07810</name>
</gene>
<proteinExistence type="predicted"/>
<feature type="domain" description="Peptidase C14 caspase" evidence="1">
    <location>
        <begin position="41"/>
        <end position="292"/>
    </location>
</feature>
<dbReference type="InterPro" id="IPR025493">
    <property type="entry name" value="DUF4384"/>
</dbReference>
<dbReference type="GO" id="GO:0006508">
    <property type="term" value="P:proteolysis"/>
    <property type="evidence" value="ECO:0007669"/>
    <property type="project" value="InterPro"/>
</dbReference>
<feature type="domain" description="DUF4384" evidence="2">
    <location>
        <begin position="558"/>
        <end position="634"/>
    </location>
</feature>
<dbReference type="SUPFAM" id="SSF52129">
    <property type="entry name" value="Caspase-like"/>
    <property type="match status" value="1"/>
</dbReference>
<comment type="caution">
    <text evidence="3">The sequence shown here is derived from an EMBL/GenBank/DDBJ whole genome shotgun (WGS) entry which is preliminary data.</text>
</comment>
<dbReference type="PANTHER" id="PTHR48104">
    <property type="entry name" value="METACASPASE-4"/>
    <property type="match status" value="1"/>
</dbReference>
<dbReference type="PIRSF" id="PIRSF007398">
    <property type="entry name" value="Sll0148_caspase"/>
    <property type="match status" value="1"/>
</dbReference>
<dbReference type="EMBL" id="JADQBC010000043">
    <property type="protein sequence ID" value="MBR8827798.1"/>
    <property type="molecule type" value="Genomic_DNA"/>
</dbReference>
<dbReference type="Proteomes" id="UP000767446">
    <property type="component" value="Unassembled WGS sequence"/>
</dbReference>
<dbReference type="GO" id="GO:0005737">
    <property type="term" value="C:cytoplasm"/>
    <property type="evidence" value="ECO:0007669"/>
    <property type="project" value="TreeGrafter"/>
</dbReference>
<dbReference type="Pfam" id="PF00656">
    <property type="entry name" value="Peptidase_C14"/>
    <property type="match status" value="1"/>
</dbReference>
<evidence type="ECO:0000259" key="2">
    <source>
        <dbReference type="Pfam" id="PF14326"/>
    </source>
</evidence>
<dbReference type="InterPro" id="IPR011189">
    <property type="entry name" value="UCP_caspase_lke"/>
</dbReference>
<dbReference type="Gene3D" id="3.40.50.1460">
    <property type="match status" value="1"/>
</dbReference>
<evidence type="ECO:0000259" key="1">
    <source>
        <dbReference type="Pfam" id="PF00656"/>
    </source>
</evidence>